<protein>
    <submittedName>
        <fullName evidence="1">Uncharacterized protein</fullName>
    </submittedName>
</protein>
<sequence>MSIKEASPPAAHYSESCFTVVLQGNGVGAASLCCHMWRQNDEFLVDAFRGESFCSAFRPRPGVGTSQAAKLLLPESYG</sequence>
<evidence type="ECO:0000313" key="2">
    <source>
        <dbReference type="Proteomes" id="UP000694892"/>
    </source>
</evidence>
<name>A0A974H8K3_XENLA</name>
<reference evidence="2" key="1">
    <citation type="journal article" date="2016" name="Nature">
        <title>Genome evolution in the allotetraploid frog Xenopus laevis.</title>
        <authorList>
            <person name="Session A.M."/>
            <person name="Uno Y."/>
            <person name="Kwon T."/>
            <person name="Chapman J.A."/>
            <person name="Toyoda A."/>
            <person name="Takahashi S."/>
            <person name="Fukui A."/>
            <person name="Hikosaka A."/>
            <person name="Suzuki A."/>
            <person name="Kondo M."/>
            <person name="van Heeringen S.J."/>
            <person name="Quigley I."/>
            <person name="Heinz S."/>
            <person name="Ogino H."/>
            <person name="Ochi H."/>
            <person name="Hellsten U."/>
            <person name="Lyons J.B."/>
            <person name="Simakov O."/>
            <person name="Putnam N."/>
            <person name="Stites J."/>
            <person name="Kuroki Y."/>
            <person name="Tanaka T."/>
            <person name="Michiue T."/>
            <person name="Watanabe M."/>
            <person name="Bogdanovic O."/>
            <person name="Lister R."/>
            <person name="Georgiou G."/>
            <person name="Paranjpe S.S."/>
            <person name="van Kruijsbergen I."/>
            <person name="Shu S."/>
            <person name="Carlson J."/>
            <person name="Kinoshita T."/>
            <person name="Ohta Y."/>
            <person name="Mawaribuchi S."/>
            <person name="Jenkins J."/>
            <person name="Grimwood J."/>
            <person name="Schmutz J."/>
            <person name="Mitros T."/>
            <person name="Mozaffari S.V."/>
            <person name="Suzuki Y."/>
            <person name="Haramoto Y."/>
            <person name="Yamamoto T.S."/>
            <person name="Takagi C."/>
            <person name="Heald R."/>
            <person name="Miller K."/>
            <person name="Haudenschild C."/>
            <person name="Kitzman J."/>
            <person name="Nakayama T."/>
            <person name="Izutsu Y."/>
            <person name="Robert J."/>
            <person name="Fortriede J."/>
            <person name="Burns K."/>
            <person name="Lotay V."/>
            <person name="Karimi K."/>
            <person name="Yasuoka Y."/>
            <person name="Dichmann D.S."/>
            <person name="Flajnik M.F."/>
            <person name="Houston D.W."/>
            <person name="Shendure J."/>
            <person name="DuPasquier L."/>
            <person name="Vize P.D."/>
            <person name="Zorn A.M."/>
            <person name="Ito M."/>
            <person name="Marcotte E.M."/>
            <person name="Wallingford J.B."/>
            <person name="Ito Y."/>
            <person name="Asashima M."/>
            <person name="Ueno N."/>
            <person name="Matsuda Y."/>
            <person name="Veenstra G.J."/>
            <person name="Fujiyama A."/>
            <person name="Harland R.M."/>
            <person name="Taira M."/>
            <person name="Rokhsar D.S."/>
        </authorList>
    </citation>
    <scope>NUCLEOTIDE SEQUENCE [LARGE SCALE GENOMIC DNA]</scope>
    <source>
        <strain evidence="2">J</strain>
    </source>
</reference>
<dbReference type="Proteomes" id="UP000694892">
    <property type="component" value="Chromosome 8L"/>
</dbReference>
<accession>A0A974H8K3</accession>
<dbReference type="AlphaFoldDB" id="A0A974H8K3"/>
<gene>
    <name evidence="1" type="ORF">XELAEV_18040055mg</name>
</gene>
<proteinExistence type="predicted"/>
<dbReference type="EMBL" id="CM004480">
    <property type="protein sequence ID" value="OCT68764.1"/>
    <property type="molecule type" value="Genomic_DNA"/>
</dbReference>
<organism evidence="1 2">
    <name type="scientific">Xenopus laevis</name>
    <name type="common">African clawed frog</name>
    <dbReference type="NCBI Taxonomy" id="8355"/>
    <lineage>
        <taxon>Eukaryota</taxon>
        <taxon>Metazoa</taxon>
        <taxon>Chordata</taxon>
        <taxon>Craniata</taxon>
        <taxon>Vertebrata</taxon>
        <taxon>Euteleostomi</taxon>
        <taxon>Amphibia</taxon>
        <taxon>Batrachia</taxon>
        <taxon>Anura</taxon>
        <taxon>Pipoidea</taxon>
        <taxon>Pipidae</taxon>
        <taxon>Xenopodinae</taxon>
        <taxon>Xenopus</taxon>
        <taxon>Xenopus</taxon>
    </lineage>
</organism>
<evidence type="ECO:0000313" key="1">
    <source>
        <dbReference type="EMBL" id="OCT68764.1"/>
    </source>
</evidence>